<dbReference type="PANTHER" id="PTHR30419:SF28">
    <property type="entry name" value="HTH-TYPE TRANSCRIPTIONAL REGULATOR BSDA"/>
    <property type="match status" value="1"/>
</dbReference>
<keyword evidence="2" id="KW-0805">Transcription regulation</keyword>
<comment type="similarity">
    <text evidence="1">Belongs to the LysR transcriptional regulatory family.</text>
</comment>
<dbReference type="RefSeq" id="WP_336495811.1">
    <property type="nucleotide sequence ID" value="NZ_JBAWSY010000001.1"/>
</dbReference>
<evidence type="ECO:0000256" key="4">
    <source>
        <dbReference type="ARBA" id="ARBA00023163"/>
    </source>
</evidence>
<evidence type="ECO:0000256" key="1">
    <source>
        <dbReference type="ARBA" id="ARBA00009437"/>
    </source>
</evidence>
<name>A0ABU8F1X9_9BACI</name>
<gene>
    <name evidence="6" type="ORF">WAX74_01100</name>
</gene>
<dbReference type="Gene3D" id="3.40.190.290">
    <property type="match status" value="1"/>
</dbReference>
<proteinExistence type="inferred from homology"/>
<evidence type="ECO:0000313" key="7">
    <source>
        <dbReference type="Proteomes" id="UP001364890"/>
    </source>
</evidence>
<accession>A0ABU8F1X9</accession>
<comment type="caution">
    <text evidence="6">The sequence shown here is derived from an EMBL/GenBank/DDBJ whole genome shotgun (WGS) entry which is preliminary data.</text>
</comment>
<dbReference type="Proteomes" id="UP001364890">
    <property type="component" value="Unassembled WGS sequence"/>
</dbReference>
<dbReference type="SUPFAM" id="SSF53850">
    <property type="entry name" value="Periplasmic binding protein-like II"/>
    <property type="match status" value="1"/>
</dbReference>
<dbReference type="EMBL" id="JBAWSY010000001">
    <property type="protein sequence ID" value="MEI4768252.1"/>
    <property type="molecule type" value="Genomic_DNA"/>
</dbReference>
<protein>
    <submittedName>
        <fullName evidence="6">LysR family transcriptional regulator</fullName>
    </submittedName>
</protein>
<feature type="domain" description="HTH lysR-type" evidence="5">
    <location>
        <begin position="1"/>
        <end position="58"/>
    </location>
</feature>
<evidence type="ECO:0000259" key="5">
    <source>
        <dbReference type="PROSITE" id="PS50931"/>
    </source>
</evidence>
<dbReference type="CDD" id="cd08434">
    <property type="entry name" value="PBP2_GltC_like"/>
    <property type="match status" value="1"/>
</dbReference>
<evidence type="ECO:0000256" key="2">
    <source>
        <dbReference type="ARBA" id="ARBA00023015"/>
    </source>
</evidence>
<evidence type="ECO:0000256" key="3">
    <source>
        <dbReference type="ARBA" id="ARBA00023125"/>
    </source>
</evidence>
<dbReference type="InterPro" id="IPR005119">
    <property type="entry name" value="LysR_subst-bd"/>
</dbReference>
<dbReference type="Pfam" id="PF00126">
    <property type="entry name" value="HTH_1"/>
    <property type="match status" value="1"/>
</dbReference>
<dbReference type="Pfam" id="PF03466">
    <property type="entry name" value="LysR_substrate"/>
    <property type="match status" value="1"/>
</dbReference>
<dbReference type="Gene3D" id="1.10.10.10">
    <property type="entry name" value="Winged helix-like DNA-binding domain superfamily/Winged helix DNA-binding domain"/>
    <property type="match status" value="1"/>
</dbReference>
<dbReference type="InterPro" id="IPR036390">
    <property type="entry name" value="WH_DNA-bd_sf"/>
</dbReference>
<evidence type="ECO:0000313" key="6">
    <source>
        <dbReference type="EMBL" id="MEI4768252.1"/>
    </source>
</evidence>
<reference evidence="6 7" key="1">
    <citation type="submission" date="2024-01" db="EMBL/GenBank/DDBJ databases">
        <title>Seven novel Bacillus-like species.</title>
        <authorList>
            <person name="Liu G."/>
        </authorList>
    </citation>
    <scope>NUCLEOTIDE SEQUENCE [LARGE SCALE GENOMIC DNA]</scope>
    <source>
        <strain evidence="6 7">FJAT-51614</strain>
    </source>
</reference>
<organism evidence="6 7">
    <name type="scientific">Psychrobacillus mangrovi</name>
    <dbReference type="NCBI Taxonomy" id="3117745"/>
    <lineage>
        <taxon>Bacteria</taxon>
        <taxon>Bacillati</taxon>
        <taxon>Bacillota</taxon>
        <taxon>Bacilli</taxon>
        <taxon>Bacillales</taxon>
        <taxon>Bacillaceae</taxon>
        <taxon>Psychrobacillus</taxon>
    </lineage>
</organism>
<dbReference type="InterPro" id="IPR050950">
    <property type="entry name" value="HTH-type_LysR_regulators"/>
</dbReference>
<keyword evidence="3" id="KW-0238">DNA-binding</keyword>
<dbReference type="SUPFAM" id="SSF46785">
    <property type="entry name" value="Winged helix' DNA-binding domain"/>
    <property type="match status" value="1"/>
</dbReference>
<dbReference type="PANTHER" id="PTHR30419">
    <property type="entry name" value="HTH-TYPE TRANSCRIPTIONAL REGULATOR YBHD"/>
    <property type="match status" value="1"/>
</dbReference>
<keyword evidence="4" id="KW-0804">Transcription</keyword>
<sequence>MEWQRLEYFNTLAKVQHMTQAAEILSISQPALSRSIAGLEEEIGVPLFDRKGRSIVLNHYGKMFLVRVERIMKEMSDGLEEIKQQIDPEYGEVSLGFLHTLGTTSVPNIIRAFHKNYPHISFQLKQNHTHTQLKQLKSGELDLCLLASMVDDSHIEWTELWRDELYIIVQTNHPLATRKSILIKEIANETFISLKKGYALRITTDEIFKKAGFTPNISFEGDEVATVAGFVAAGLGFSILPDGGELHSNKIVKLRIEDGDCERIIGMAVVKNRYLSPAAKQFQQFVLDYFIKQ</sequence>
<keyword evidence="7" id="KW-1185">Reference proteome</keyword>
<dbReference type="InterPro" id="IPR000847">
    <property type="entry name" value="LysR_HTH_N"/>
</dbReference>
<dbReference type="InterPro" id="IPR036388">
    <property type="entry name" value="WH-like_DNA-bd_sf"/>
</dbReference>
<dbReference type="PROSITE" id="PS50931">
    <property type="entry name" value="HTH_LYSR"/>
    <property type="match status" value="1"/>
</dbReference>
<dbReference type="PRINTS" id="PR00039">
    <property type="entry name" value="HTHLYSR"/>
</dbReference>